<sequence>MTLFDVDQFKELANREAELCISIFTPTERVSSNGYQASKIHFKNALTEARNQLIDQYGLTPEKADDFLAEGWQLIDNLEFWKYSSDMLAYYLFDGEGVAIKLPLPINEPICRVGKRPYLLPLIPELTDDGHFYLLDLNLQGVTLYEVSRSVVQPIDLPDTINTSYTEEIEDNEYQKALQHRSGFGQAGAMFHGQGSGSDEDKKVEILNFFHRLSTDLDAILNKNPLPLLLAGVNYLIPIYKQASNYTHIVEPNLTGSYGPNDMVSLSAEAWDVMESYFREARQARKNEYQLFSARAQGDSETDTVLLTAISGGVDTLFIQSGAELWGTFDLENYTVQIDDSPSPENYSLIDEAARRTIESGGKVYIIEADNMPAPEALVAGIFRYPIAEVVDDTSTASN</sequence>
<dbReference type="Pfam" id="PF18849">
    <property type="entry name" value="baeRF_family7"/>
    <property type="match status" value="1"/>
</dbReference>
<organism evidence="1 2">
    <name type="scientific">Spirosoma terrae</name>
    <dbReference type="NCBI Taxonomy" id="1968276"/>
    <lineage>
        <taxon>Bacteria</taxon>
        <taxon>Pseudomonadati</taxon>
        <taxon>Bacteroidota</taxon>
        <taxon>Cytophagia</taxon>
        <taxon>Cytophagales</taxon>
        <taxon>Cytophagaceae</taxon>
        <taxon>Spirosoma</taxon>
    </lineage>
</organism>
<gene>
    <name evidence="1" type="ORF">GK108_11975</name>
</gene>
<dbReference type="EMBL" id="JAAFZH010000004">
    <property type="protein sequence ID" value="NDU95594.1"/>
    <property type="molecule type" value="Genomic_DNA"/>
</dbReference>
<dbReference type="RefSeq" id="WP_163947923.1">
    <property type="nucleotide sequence ID" value="NZ_JAAFZH010000004.1"/>
</dbReference>
<dbReference type="Proteomes" id="UP000474175">
    <property type="component" value="Unassembled WGS sequence"/>
</dbReference>
<evidence type="ECO:0000313" key="1">
    <source>
        <dbReference type="EMBL" id="NDU95594.1"/>
    </source>
</evidence>
<protein>
    <submittedName>
        <fullName evidence="1">Uncharacterized protein</fullName>
    </submittedName>
</protein>
<evidence type="ECO:0000313" key="2">
    <source>
        <dbReference type="Proteomes" id="UP000474175"/>
    </source>
</evidence>
<proteinExistence type="predicted"/>
<accession>A0A6L9L527</accession>
<dbReference type="InterPro" id="IPR040837">
    <property type="entry name" value="Bact_RF_family7"/>
</dbReference>
<name>A0A6L9L527_9BACT</name>
<comment type="caution">
    <text evidence="1">The sequence shown here is derived from an EMBL/GenBank/DDBJ whole genome shotgun (WGS) entry which is preliminary data.</text>
</comment>
<keyword evidence="2" id="KW-1185">Reference proteome</keyword>
<dbReference type="AlphaFoldDB" id="A0A6L9L527"/>
<reference evidence="1 2" key="1">
    <citation type="submission" date="2020-02" db="EMBL/GenBank/DDBJ databases">
        <title>Draft genome sequence of two Spirosoma agri KCTC 52727 and Spirosoma terrae KCTC 52035.</title>
        <authorList>
            <person name="Rojas J."/>
            <person name="Ambika Manirajan B."/>
            <person name="Suarez C."/>
            <person name="Ratering S."/>
            <person name="Schnell S."/>
        </authorList>
    </citation>
    <scope>NUCLEOTIDE SEQUENCE [LARGE SCALE GENOMIC DNA]</scope>
    <source>
        <strain evidence="1 2">KCTC 52035</strain>
    </source>
</reference>